<dbReference type="Proteomes" id="UP001139644">
    <property type="component" value="Unassembled WGS sequence"/>
</dbReference>
<reference evidence="1" key="1">
    <citation type="journal article" date="2022" name="J. Anim. Sci.">
        <title>Whole genome sequence analyses-based assessment of virulence potential and antimicrobial susceptibilities and resistance of Enterococcus faecium strains isolated from commercial swine and cattle probiotic products.</title>
        <authorList>
            <person name="Shridhar P.B."/>
            <person name="Amachawadi R.G."/>
            <person name="Tokach M."/>
            <person name="Patel I."/>
            <person name="Gangiredla J."/>
            <person name="Mammel M."/>
            <person name="Nagaraja T.G."/>
        </authorList>
    </citation>
    <scope>NUCLEOTIDE SEQUENCE</scope>
    <source>
        <strain evidence="1">EF215</strain>
    </source>
</reference>
<gene>
    <name evidence="1" type="ORF">KYX88_09480</name>
</gene>
<dbReference type="RefSeq" id="WP_010722116.1">
    <property type="nucleotide sequence ID" value="NZ_CAMRQO010000024.1"/>
</dbReference>
<proteinExistence type="predicted"/>
<evidence type="ECO:0000313" key="1">
    <source>
        <dbReference type="EMBL" id="MBX4223042.1"/>
    </source>
</evidence>
<sequence>MFENMTRDQAIDHMLEQFAIHSDGDDQQAHVIATERNAGFASPETVALATGHLLKDNYLNEKYDFWDIPFGSYATVYGWADNGIPLPDTMVPGDLINLYVSGEDNRRKVYVMVVQKNGSIWYLNTSQNTGQGGGNSNSTVWKYIPQTTILWTQDSSPASVGQNMNLAASTRRFRRLRFTINGIGTQFVIETPAVDNPVIVFSAVAGSINESYQVRINLEMVRDNIVLKFSKCRLVTHKTTGTTFSDDTGFTIAGIEGIY</sequence>
<dbReference type="AlphaFoldDB" id="A0A9X1K8P7"/>
<organism evidence="1 2">
    <name type="scientific">Enterococcus faecium</name>
    <name type="common">Streptococcus faecium</name>
    <dbReference type="NCBI Taxonomy" id="1352"/>
    <lineage>
        <taxon>Bacteria</taxon>
        <taxon>Bacillati</taxon>
        <taxon>Bacillota</taxon>
        <taxon>Bacilli</taxon>
        <taxon>Lactobacillales</taxon>
        <taxon>Enterococcaceae</taxon>
        <taxon>Enterococcus</taxon>
    </lineage>
</organism>
<accession>A0A9X1K8P7</accession>
<protein>
    <submittedName>
        <fullName evidence="1">Uncharacterized protein</fullName>
    </submittedName>
</protein>
<evidence type="ECO:0000313" key="2">
    <source>
        <dbReference type="Proteomes" id="UP001139644"/>
    </source>
</evidence>
<comment type="caution">
    <text evidence="1">The sequence shown here is derived from an EMBL/GenBank/DDBJ whole genome shotgun (WGS) entry which is preliminary data.</text>
</comment>
<dbReference type="EMBL" id="JAIFOC010000074">
    <property type="protein sequence ID" value="MBX4223042.1"/>
    <property type="molecule type" value="Genomic_DNA"/>
</dbReference>
<name>A0A9X1K8P7_ENTFC</name>